<dbReference type="CDD" id="cd00052">
    <property type="entry name" value="EH"/>
    <property type="match status" value="2"/>
</dbReference>
<dbReference type="InterPro" id="IPR036028">
    <property type="entry name" value="SH3-like_dom_sf"/>
</dbReference>
<feature type="region of interest" description="Disordered" evidence="5">
    <location>
        <begin position="680"/>
        <end position="699"/>
    </location>
</feature>
<dbReference type="InterPro" id="IPR001452">
    <property type="entry name" value="SH3_domain"/>
</dbReference>
<dbReference type="EMBL" id="JXXN02004985">
    <property type="protein sequence ID" value="THD20195.1"/>
    <property type="molecule type" value="Genomic_DNA"/>
</dbReference>
<evidence type="ECO:0000313" key="10">
    <source>
        <dbReference type="Proteomes" id="UP000230066"/>
    </source>
</evidence>
<evidence type="ECO:0000256" key="4">
    <source>
        <dbReference type="SAM" id="Coils"/>
    </source>
</evidence>
<dbReference type="CDD" id="cd06503">
    <property type="entry name" value="ATP-synt_Fo_b"/>
    <property type="match status" value="1"/>
</dbReference>
<feature type="region of interest" description="Disordered" evidence="5">
    <location>
        <begin position="245"/>
        <end position="294"/>
    </location>
</feature>
<reference evidence="9" key="1">
    <citation type="submission" date="2019-03" db="EMBL/GenBank/DDBJ databases">
        <title>Improved annotation for the trematode Fasciola hepatica.</title>
        <authorList>
            <person name="Choi Y.-J."/>
            <person name="Martin J."/>
            <person name="Mitreva M."/>
        </authorList>
    </citation>
    <scope>NUCLEOTIDE SEQUENCE [LARGE SCALE GENOMIC DNA]</scope>
</reference>
<evidence type="ECO:0000259" key="6">
    <source>
        <dbReference type="PROSITE" id="PS50002"/>
    </source>
</evidence>
<dbReference type="PROSITE" id="PS50002">
    <property type="entry name" value="SH3"/>
    <property type="match status" value="3"/>
</dbReference>
<dbReference type="Pfam" id="PF14604">
    <property type="entry name" value="SH3_9"/>
    <property type="match status" value="1"/>
</dbReference>
<dbReference type="CDD" id="cd00174">
    <property type="entry name" value="SH3"/>
    <property type="match status" value="1"/>
</dbReference>
<dbReference type="SUPFAM" id="SSF50044">
    <property type="entry name" value="SH3-domain"/>
    <property type="match status" value="3"/>
</dbReference>
<keyword evidence="10" id="KW-1185">Reference proteome</keyword>
<dbReference type="SMART" id="SM00027">
    <property type="entry name" value="EH"/>
    <property type="match status" value="2"/>
</dbReference>
<dbReference type="InterPro" id="IPR011992">
    <property type="entry name" value="EF-hand-dom_pair"/>
</dbReference>
<evidence type="ECO:0000256" key="2">
    <source>
        <dbReference type="ARBA" id="ARBA00022837"/>
    </source>
</evidence>
<dbReference type="PANTHER" id="PTHR11216">
    <property type="entry name" value="EH DOMAIN"/>
    <property type="match status" value="1"/>
</dbReference>
<proteinExistence type="predicted"/>
<protein>
    <submittedName>
        <fullName evidence="9">Intersectin-1</fullName>
    </submittedName>
</protein>
<feature type="region of interest" description="Disordered" evidence="5">
    <location>
        <begin position="530"/>
        <end position="553"/>
    </location>
</feature>
<dbReference type="Gene3D" id="1.10.238.10">
    <property type="entry name" value="EF-hand"/>
    <property type="match status" value="2"/>
</dbReference>
<feature type="compositionally biased region" description="Basic and acidic residues" evidence="5">
    <location>
        <begin position="276"/>
        <end position="294"/>
    </location>
</feature>
<keyword evidence="1 3" id="KW-0728">SH3 domain</keyword>
<keyword evidence="4" id="KW-0175">Coiled coil</keyword>
<evidence type="ECO:0000256" key="1">
    <source>
        <dbReference type="ARBA" id="ARBA00022443"/>
    </source>
</evidence>
<feature type="compositionally biased region" description="Pro residues" evidence="5">
    <location>
        <begin position="246"/>
        <end position="256"/>
    </location>
</feature>
<feature type="domain" description="SH3" evidence="6">
    <location>
        <begin position="597"/>
        <end position="660"/>
    </location>
</feature>
<evidence type="ECO:0000313" key="9">
    <source>
        <dbReference type="EMBL" id="THD20195.1"/>
    </source>
</evidence>
<evidence type="ECO:0000256" key="5">
    <source>
        <dbReference type="SAM" id="MobiDB-lite"/>
    </source>
</evidence>
<name>A0A4E0QY37_FASHE</name>
<dbReference type="GO" id="GO:0005509">
    <property type="term" value="F:calcium ion binding"/>
    <property type="evidence" value="ECO:0007669"/>
    <property type="project" value="InterPro"/>
</dbReference>
<feature type="domain" description="EH" evidence="7">
    <location>
        <begin position="174"/>
        <end position="263"/>
    </location>
</feature>
<feature type="domain" description="SH3" evidence="6">
    <location>
        <begin position="704"/>
        <end position="764"/>
    </location>
</feature>
<feature type="coiled-coil region" evidence="4">
    <location>
        <begin position="303"/>
        <end position="492"/>
    </location>
</feature>
<dbReference type="InterPro" id="IPR000261">
    <property type="entry name" value="EH_dom"/>
</dbReference>
<feature type="compositionally biased region" description="Polar residues" evidence="5">
    <location>
        <begin position="140"/>
        <end position="170"/>
    </location>
</feature>
<evidence type="ECO:0000256" key="3">
    <source>
        <dbReference type="PROSITE-ProRule" id="PRU00192"/>
    </source>
</evidence>
<accession>A0A4E0QY37</accession>
<dbReference type="Gene3D" id="1.10.287.1490">
    <property type="match status" value="1"/>
</dbReference>
<keyword evidence="2" id="KW-0106">Calcium</keyword>
<dbReference type="Gene3D" id="2.30.30.40">
    <property type="entry name" value="SH3 Domains"/>
    <property type="match status" value="3"/>
</dbReference>
<evidence type="ECO:0000259" key="8">
    <source>
        <dbReference type="PROSITE" id="PS50222"/>
    </source>
</evidence>
<dbReference type="GO" id="GO:0060090">
    <property type="term" value="F:molecular adaptor activity"/>
    <property type="evidence" value="ECO:0007669"/>
    <property type="project" value="TreeGrafter"/>
</dbReference>
<dbReference type="GO" id="GO:0005737">
    <property type="term" value="C:cytoplasm"/>
    <property type="evidence" value="ECO:0007669"/>
    <property type="project" value="TreeGrafter"/>
</dbReference>
<feature type="compositionally biased region" description="Low complexity" evidence="5">
    <location>
        <begin position="116"/>
        <end position="127"/>
    </location>
</feature>
<dbReference type="PANTHER" id="PTHR11216:SF170">
    <property type="entry name" value="DYNAMIN ASSOCIATED PROTEIN 160, ISOFORM D"/>
    <property type="match status" value="1"/>
</dbReference>
<evidence type="ECO:0000259" key="7">
    <source>
        <dbReference type="PROSITE" id="PS50031"/>
    </source>
</evidence>
<dbReference type="Pfam" id="PF00018">
    <property type="entry name" value="SH3_1"/>
    <property type="match status" value="2"/>
</dbReference>
<dbReference type="PROSITE" id="PS50222">
    <property type="entry name" value="EF_HAND_2"/>
    <property type="match status" value="2"/>
</dbReference>
<sequence length="952" mass="106724">MISDWESWAITTDERIKHDAQFQFLKPVNGYVTGKCSFMYQVDRSGEQVKLFFLKSGLQPLVLGQIWTLADMDADGKLDKKEFSIAMFLIRKKLEGMQLPPTLPSGVKSDPQPAFLSSSRSPLSSLSIDANAPNDKFHTNGLQHTTNSPVLPPSTTSNSPSVGSAETCSMSPISRPKYRLLFNQHDRTKRGFITGVEARGIFIKSGLSQQILAHIWNLADIDKDGNLNCDEFCIAAYLIEQALNGSPPPPSLPPGLLPSQHPNRPISQTQAVQRQKVTESEDENKVSSLTFEDKRRENFRQGQVELDRRKQELAEKLRQEEEARLEKERQERERQENIRLEKERQAVAEAERQAERMRELETQREVRRRQAVEARAKAWRAAEAQRQLEAEKQRVDALKREKSQTQTALEQAIAHRASLLESANAQEQRRRELDARLMVAQNEVDAHKSAINEMRQKRDAYQRDIRELTEQVEAAKAELTRWQREHEQLSLRVSTGVDTNPTAEQCKTLQANRELRRSVVSRLKAQLQELDSGMTQKGQELASRRNRVEECEQRSSRLVTELMDLHRLLEKKMHEYKRTKDPSSERGGTTDRTTSESDKEQYEVMFDFTARHPDELTLTTGMIFNVYLNPPVTVSPGWLYGECNGIRGMFPESYVRKKITGKIDPFDPFGVHKARVNATPPVQPDRFVPDGNSKTVENRSESSKPLFACLALYPYESTVTGDLNLAVNDVIQVHTIRDDWYEGFNERSKLSGMFPANYTRKLTAEETALLRKEIKPSSPTVEVAWPAPVPPETAAATKVTNGSSVSVAPSAAASIGLSSQADPFSPSALPPLTVAPSFTGTTTATTTTTTSAAAAPTTVSSSSSPSSSPNTVVVSTKPEFARVIAPYTATAAGQLSLQPGQVVQLRKRSPKGWWEGELQVSPSYDCTVTCIRRHRLISNLGLTGLRSMWVRE</sequence>
<dbReference type="AlphaFoldDB" id="A0A4E0QY37"/>
<dbReference type="GO" id="GO:0150007">
    <property type="term" value="P:clathrin-dependent synaptic vesicle endocytosis"/>
    <property type="evidence" value="ECO:0007669"/>
    <property type="project" value="TreeGrafter"/>
</dbReference>
<dbReference type="SMART" id="SM00326">
    <property type="entry name" value="SH3"/>
    <property type="match status" value="3"/>
</dbReference>
<dbReference type="Proteomes" id="UP000230066">
    <property type="component" value="Unassembled WGS sequence"/>
</dbReference>
<comment type="caution">
    <text evidence="9">The sequence shown here is derived from an EMBL/GenBank/DDBJ whole genome shotgun (WGS) entry which is preliminary data.</text>
</comment>
<feature type="domain" description="EF-hand" evidence="8">
    <location>
        <begin position="58"/>
        <end position="93"/>
    </location>
</feature>
<dbReference type="InterPro" id="IPR002048">
    <property type="entry name" value="EF_hand_dom"/>
</dbReference>
<feature type="domain" description="EH" evidence="7">
    <location>
        <begin position="14"/>
        <end position="105"/>
    </location>
</feature>
<feature type="compositionally biased region" description="Polar residues" evidence="5">
    <location>
        <begin position="260"/>
        <end position="275"/>
    </location>
</feature>
<feature type="compositionally biased region" description="Basic and acidic residues" evidence="5">
    <location>
        <begin position="573"/>
        <end position="584"/>
    </location>
</feature>
<dbReference type="Pfam" id="PF12763">
    <property type="entry name" value="EH"/>
    <property type="match status" value="2"/>
</dbReference>
<feature type="domain" description="SH3" evidence="6">
    <location>
        <begin position="876"/>
        <end position="952"/>
    </location>
</feature>
<dbReference type="SUPFAM" id="SSF47473">
    <property type="entry name" value="EF-hand"/>
    <property type="match status" value="2"/>
</dbReference>
<organism evidence="9 10">
    <name type="scientific">Fasciola hepatica</name>
    <name type="common">Liver fluke</name>
    <dbReference type="NCBI Taxonomy" id="6192"/>
    <lineage>
        <taxon>Eukaryota</taxon>
        <taxon>Metazoa</taxon>
        <taxon>Spiralia</taxon>
        <taxon>Lophotrochozoa</taxon>
        <taxon>Platyhelminthes</taxon>
        <taxon>Trematoda</taxon>
        <taxon>Digenea</taxon>
        <taxon>Plagiorchiida</taxon>
        <taxon>Echinostomata</taxon>
        <taxon>Echinostomatoidea</taxon>
        <taxon>Fasciolidae</taxon>
        <taxon>Fasciola</taxon>
    </lineage>
</organism>
<dbReference type="GO" id="GO:0042734">
    <property type="term" value="C:presynaptic membrane"/>
    <property type="evidence" value="ECO:0007669"/>
    <property type="project" value="TreeGrafter"/>
</dbReference>
<feature type="compositionally biased region" description="Basic and acidic residues" evidence="5">
    <location>
        <begin position="542"/>
        <end position="553"/>
    </location>
</feature>
<dbReference type="GO" id="GO:0097708">
    <property type="term" value="C:intracellular vesicle"/>
    <property type="evidence" value="ECO:0007669"/>
    <property type="project" value="TreeGrafter"/>
</dbReference>
<feature type="region of interest" description="Disordered" evidence="5">
    <location>
        <begin position="847"/>
        <end position="871"/>
    </location>
</feature>
<feature type="domain" description="EF-hand" evidence="8">
    <location>
        <begin position="207"/>
        <end position="242"/>
    </location>
</feature>
<dbReference type="InterPro" id="IPR018247">
    <property type="entry name" value="EF_Hand_1_Ca_BS"/>
</dbReference>
<feature type="region of interest" description="Disordered" evidence="5">
    <location>
        <begin position="573"/>
        <end position="600"/>
    </location>
</feature>
<dbReference type="PROSITE" id="PS00018">
    <property type="entry name" value="EF_HAND_1"/>
    <property type="match status" value="2"/>
</dbReference>
<dbReference type="SMART" id="SM00054">
    <property type="entry name" value="EFh"/>
    <property type="match status" value="2"/>
</dbReference>
<gene>
    <name evidence="9" type="ORF">D915_009099</name>
</gene>
<feature type="region of interest" description="Disordered" evidence="5">
    <location>
        <begin position="101"/>
        <end position="170"/>
    </location>
</feature>
<dbReference type="PROSITE" id="PS50031">
    <property type="entry name" value="EH"/>
    <property type="match status" value="2"/>
</dbReference>